<reference evidence="3" key="1">
    <citation type="submission" date="2016-10" db="EMBL/GenBank/DDBJ databases">
        <authorList>
            <person name="Varghese N."/>
            <person name="Submissions S."/>
        </authorList>
    </citation>
    <scope>NUCLEOTIDE SEQUENCE [LARGE SCALE GENOMIC DNA]</scope>
    <source>
        <strain evidence="3">CGMCC 1.7285</strain>
    </source>
</reference>
<feature type="signal peptide" evidence="1">
    <location>
        <begin position="1"/>
        <end position="27"/>
    </location>
</feature>
<dbReference type="EMBL" id="FOYU01000002">
    <property type="protein sequence ID" value="SFR50453.1"/>
    <property type="molecule type" value="Genomic_DNA"/>
</dbReference>
<accession>A0A1I6H7H9</accession>
<keyword evidence="1" id="KW-0732">Signal</keyword>
<sequence length="476" mass="53849">MAKFLPKFVQHFALLVIALLASTVTRAEQTTLTFRAPDDGPVPAAVQEILEEAYAELGIQLRYVDMPRNRSLVESNAGRIAGELGRLSDLDNQFTNLKQVPFPLFAFEIVLVADRRDCGLCTLDDVENLAYISGMQTVIGILKEFRYKRPTVQALDIQQLNLMFTNQRVKSVMLNDFEARQLGYYDNPHLIITPMRALIGYHFLHEKHAHLIPALNTVLEEMHAAGRVTTIYREHGVTFERRNEFPEPPTFPALSITAGLMEERAQVDGSGRYWQLVQKIFQSITPELELHTNSYQRAVLGFNENRFDILVGGTQTQVSIDGIPSYTHFDYDSPVAAFALQQADIEAMQAGTLKRPICFVAGYDYHSFFKEGLTYYLANSILDCFAMLDMQRVGAVVTFEDNAPDWAGTDYVKLPLREALPIHVMFHDTPRGRELRDWFDKRLRELVKSGEIGSMMTPAQLQHARLAASLPKTSTP</sequence>
<evidence type="ECO:0000256" key="1">
    <source>
        <dbReference type="SAM" id="SignalP"/>
    </source>
</evidence>
<dbReference type="SUPFAM" id="SSF53850">
    <property type="entry name" value="Periplasmic binding protein-like II"/>
    <property type="match status" value="2"/>
</dbReference>
<keyword evidence="3" id="KW-1185">Reference proteome</keyword>
<dbReference type="AlphaFoldDB" id="A0A1I6H7H9"/>
<evidence type="ECO:0000313" key="3">
    <source>
        <dbReference type="Proteomes" id="UP000199424"/>
    </source>
</evidence>
<dbReference type="Proteomes" id="UP000199424">
    <property type="component" value="Unassembled WGS sequence"/>
</dbReference>
<evidence type="ECO:0000313" key="2">
    <source>
        <dbReference type="EMBL" id="SFR50453.1"/>
    </source>
</evidence>
<dbReference type="RefSeq" id="WP_092857303.1">
    <property type="nucleotide sequence ID" value="NZ_FOYU01000002.1"/>
</dbReference>
<name>A0A1I6H7H9_9GAMM</name>
<evidence type="ECO:0008006" key="4">
    <source>
        <dbReference type="Google" id="ProtNLM"/>
    </source>
</evidence>
<protein>
    <recommendedName>
        <fullName evidence="4">ABC-type amino acid transport substrate-binding protein</fullName>
    </recommendedName>
</protein>
<organism evidence="2 3">
    <name type="scientific">Pseudidiomarina maritima</name>
    <dbReference type="NCBI Taxonomy" id="519453"/>
    <lineage>
        <taxon>Bacteria</taxon>
        <taxon>Pseudomonadati</taxon>
        <taxon>Pseudomonadota</taxon>
        <taxon>Gammaproteobacteria</taxon>
        <taxon>Alteromonadales</taxon>
        <taxon>Idiomarinaceae</taxon>
        <taxon>Pseudidiomarina</taxon>
    </lineage>
</organism>
<gene>
    <name evidence="2" type="ORF">SAMN04488070_1570</name>
</gene>
<proteinExistence type="predicted"/>
<feature type="chain" id="PRO_5011544563" description="ABC-type amino acid transport substrate-binding protein" evidence="1">
    <location>
        <begin position="28"/>
        <end position="476"/>
    </location>
</feature>